<evidence type="ECO:0000313" key="4">
    <source>
        <dbReference type="EMBL" id="CAL4777400.1"/>
    </source>
</evidence>
<feature type="region of interest" description="Disordered" evidence="1">
    <location>
        <begin position="396"/>
        <end position="474"/>
    </location>
</feature>
<gene>
    <name evidence="2" type="ORF">C1SCF055_LOCUS17108</name>
</gene>
<reference evidence="2" key="1">
    <citation type="submission" date="2022-10" db="EMBL/GenBank/DDBJ databases">
        <authorList>
            <person name="Chen Y."/>
            <person name="Dougan E. K."/>
            <person name="Chan C."/>
            <person name="Rhodes N."/>
            <person name="Thang M."/>
        </authorList>
    </citation>
    <scope>NUCLEOTIDE SEQUENCE</scope>
</reference>
<dbReference type="EMBL" id="CAMXCT030001439">
    <property type="protein sequence ID" value="CAL4777400.1"/>
    <property type="molecule type" value="Genomic_DNA"/>
</dbReference>
<comment type="caution">
    <text evidence="2">The sequence shown here is derived from an EMBL/GenBank/DDBJ whole genome shotgun (WGS) entry which is preliminary data.</text>
</comment>
<evidence type="ECO:0000313" key="5">
    <source>
        <dbReference type="Proteomes" id="UP001152797"/>
    </source>
</evidence>
<dbReference type="EMBL" id="CAMXCT010001439">
    <property type="protein sequence ID" value="CAI3990088.1"/>
    <property type="molecule type" value="Genomic_DNA"/>
</dbReference>
<evidence type="ECO:0000313" key="2">
    <source>
        <dbReference type="EMBL" id="CAI3990088.1"/>
    </source>
</evidence>
<protein>
    <submittedName>
        <fullName evidence="4">Uncharacterized mitochondrial protein AtMg00810 (ORF240b)</fullName>
    </submittedName>
</protein>
<dbReference type="AlphaFoldDB" id="A0A9P1CFG9"/>
<accession>A0A9P1CFG9</accession>
<proteinExistence type="predicted"/>
<dbReference type="Proteomes" id="UP001152797">
    <property type="component" value="Unassembled WGS sequence"/>
</dbReference>
<dbReference type="OrthoDB" id="413361at2759"/>
<evidence type="ECO:0000313" key="3">
    <source>
        <dbReference type="EMBL" id="CAL1143463.1"/>
    </source>
</evidence>
<sequence length="484" mass="56029">MEAKSQEVDAVAEYVELQRLAKMNVLRAANHVDDHRIQKTLTTRFVFDWRFKPYDQSTKRWLRRARLVAREYAFEEGRRDDVFSPEADFQHCPLNPCLARNDKMMLLVHVDNVMLMGDKTYVHEIFLPLLKKKFDLSCELLKDAGDSILFLKRLYTRVDDGIVVKPGNYIQKMLEAFEERFGMVRIQQELNGPDSTTYRPVTGMASYLAQERYDIAYCVKELASKTVKPTILALQRLRKLLGYLKGTQHYALKLTSPVPGVGKLIHSDCEYVLESYSDSDWSGHKSHRFMLFSLLKMRREMEELRENLRVLQTDEIHGINTMGDRMLFQRNLAEVARLNGLSAANRAEGRTEEAFQMFFRLWEGVVRLGGDIESFEDPVNEHERRELFLRNSDIRDGGERRSRHDSPTSRGDLEDEDFAELSPGEAQDGAPQTSPEPEPHGIQNENLPTGYEQDSETQLPLDPEEELQGYADRLDQEVRDLNVM</sequence>
<dbReference type="EMBL" id="CAMXCT020001439">
    <property type="protein sequence ID" value="CAL1143463.1"/>
    <property type="molecule type" value="Genomic_DNA"/>
</dbReference>
<reference evidence="3" key="2">
    <citation type="submission" date="2024-04" db="EMBL/GenBank/DDBJ databases">
        <authorList>
            <person name="Chen Y."/>
            <person name="Shah S."/>
            <person name="Dougan E. K."/>
            <person name="Thang M."/>
            <person name="Chan C."/>
        </authorList>
    </citation>
    <scope>NUCLEOTIDE SEQUENCE [LARGE SCALE GENOMIC DNA]</scope>
</reference>
<organism evidence="2">
    <name type="scientific">Cladocopium goreaui</name>
    <dbReference type="NCBI Taxonomy" id="2562237"/>
    <lineage>
        <taxon>Eukaryota</taxon>
        <taxon>Sar</taxon>
        <taxon>Alveolata</taxon>
        <taxon>Dinophyceae</taxon>
        <taxon>Suessiales</taxon>
        <taxon>Symbiodiniaceae</taxon>
        <taxon>Cladocopium</taxon>
    </lineage>
</organism>
<name>A0A9P1CFG9_9DINO</name>
<feature type="compositionally biased region" description="Basic and acidic residues" evidence="1">
    <location>
        <begin position="396"/>
        <end position="407"/>
    </location>
</feature>
<keyword evidence="5" id="KW-1185">Reference proteome</keyword>
<evidence type="ECO:0000256" key="1">
    <source>
        <dbReference type="SAM" id="MobiDB-lite"/>
    </source>
</evidence>